<dbReference type="InterPro" id="IPR036236">
    <property type="entry name" value="Znf_C2H2_sf"/>
</dbReference>
<reference evidence="12" key="1">
    <citation type="submission" date="2022-11" db="UniProtKB">
        <authorList>
            <consortium name="WormBaseParasite"/>
        </authorList>
    </citation>
    <scope>IDENTIFICATION</scope>
</reference>
<dbReference type="SMART" id="SM00355">
    <property type="entry name" value="ZnF_C2H2"/>
    <property type="match status" value="3"/>
</dbReference>
<evidence type="ECO:0000256" key="8">
    <source>
        <dbReference type="ARBA" id="ARBA00023242"/>
    </source>
</evidence>
<comment type="subcellular location">
    <subcellularLocation>
        <location evidence="1">Nucleus</location>
    </subcellularLocation>
</comment>
<accession>A0A915EX73</accession>
<evidence type="ECO:0000256" key="2">
    <source>
        <dbReference type="ARBA" id="ARBA00022723"/>
    </source>
</evidence>
<dbReference type="PROSITE" id="PS00028">
    <property type="entry name" value="ZINC_FINGER_C2H2_1"/>
    <property type="match status" value="1"/>
</dbReference>
<keyword evidence="5" id="KW-0862">Zinc</keyword>
<protein>
    <submittedName>
        <fullName evidence="12">C2H2-type domain-containing protein</fullName>
    </submittedName>
</protein>
<keyword evidence="4 9" id="KW-0863">Zinc-finger</keyword>
<evidence type="ECO:0000256" key="3">
    <source>
        <dbReference type="ARBA" id="ARBA00022737"/>
    </source>
</evidence>
<dbReference type="GO" id="GO:0010564">
    <property type="term" value="P:regulation of cell cycle process"/>
    <property type="evidence" value="ECO:0007669"/>
    <property type="project" value="TreeGrafter"/>
</dbReference>
<evidence type="ECO:0000256" key="1">
    <source>
        <dbReference type="ARBA" id="ARBA00004123"/>
    </source>
</evidence>
<dbReference type="GO" id="GO:0000978">
    <property type="term" value="F:RNA polymerase II cis-regulatory region sequence-specific DNA binding"/>
    <property type="evidence" value="ECO:0007669"/>
    <property type="project" value="TreeGrafter"/>
</dbReference>
<proteinExistence type="predicted"/>
<dbReference type="FunFam" id="3.30.160.60:FF:001896">
    <property type="entry name" value="insulinoma-associated protein 1b"/>
    <property type="match status" value="1"/>
</dbReference>
<dbReference type="PROSITE" id="PS50157">
    <property type="entry name" value="ZINC_FINGER_C2H2_2"/>
    <property type="match status" value="2"/>
</dbReference>
<dbReference type="Pfam" id="PF00096">
    <property type="entry name" value="zf-C2H2"/>
    <property type="match status" value="1"/>
</dbReference>
<dbReference type="InterPro" id="IPR042972">
    <property type="entry name" value="INSM1/2"/>
</dbReference>
<dbReference type="GO" id="GO:0005634">
    <property type="term" value="C:nucleus"/>
    <property type="evidence" value="ECO:0007669"/>
    <property type="project" value="UniProtKB-SubCell"/>
</dbReference>
<evidence type="ECO:0000313" key="11">
    <source>
        <dbReference type="Proteomes" id="UP000887574"/>
    </source>
</evidence>
<evidence type="ECO:0000259" key="10">
    <source>
        <dbReference type="PROSITE" id="PS50157"/>
    </source>
</evidence>
<dbReference type="GO" id="GO:0001227">
    <property type="term" value="F:DNA-binding transcription repressor activity, RNA polymerase II-specific"/>
    <property type="evidence" value="ECO:0007669"/>
    <property type="project" value="TreeGrafter"/>
</dbReference>
<keyword evidence="11" id="KW-1185">Reference proteome</keyword>
<keyword evidence="2" id="KW-0479">Metal-binding</keyword>
<sequence length="201" mass="22441">MFIKNACDVSADDRQKAIELDDTASYVNISEDSRAAIACIPNVIGESVCSLCKVKYEDVFRLAMHRCPRIMHEEYRCPECEKTFSCPANLASHRRWHRPKELTEPVDGDKALKKKTNICSKCSTQFETKSGLRSHRKMCAQTTQKEDHLNMRASQSPPNPDFTLDSLKMAPYGTISADFAANALISLGVSANKTVPVKVLI</sequence>
<keyword evidence="7" id="KW-0804">Transcription</keyword>
<dbReference type="SUPFAM" id="SSF57667">
    <property type="entry name" value="beta-beta-alpha zinc fingers"/>
    <property type="match status" value="1"/>
</dbReference>
<evidence type="ECO:0000256" key="7">
    <source>
        <dbReference type="ARBA" id="ARBA00023163"/>
    </source>
</evidence>
<dbReference type="GO" id="GO:0030182">
    <property type="term" value="P:neuron differentiation"/>
    <property type="evidence" value="ECO:0007669"/>
    <property type="project" value="TreeGrafter"/>
</dbReference>
<dbReference type="AlphaFoldDB" id="A0A915EX73"/>
<keyword evidence="8" id="KW-0539">Nucleus</keyword>
<dbReference type="Proteomes" id="UP000887574">
    <property type="component" value="Unplaced"/>
</dbReference>
<dbReference type="GO" id="GO:0008270">
    <property type="term" value="F:zinc ion binding"/>
    <property type="evidence" value="ECO:0007669"/>
    <property type="project" value="UniProtKB-KW"/>
</dbReference>
<dbReference type="InterPro" id="IPR013087">
    <property type="entry name" value="Znf_C2H2_type"/>
</dbReference>
<name>A0A915EX73_9BILA</name>
<dbReference type="GO" id="GO:0017053">
    <property type="term" value="C:transcription repressor complex"/>
    <property type="evidence" value="ECO:0007669"/>
    <property type="project" value="TreeGrafter"/>
</dbReference>
<keyword evidence="6" id="KW-0805">Transcription regulation</keyword>
<evidence type="ECO:0000256" key="5">
    <source>
        <dbReference type="ARBA" id="ARBA00022833"/>
    </source>
</evidence>
<feature type="domain" description="C2H2-type" evidence="10">
    <location>
        <begin position="117"/>
        <end position="146"/>
    </location>
</feature>
<dbReference type="WBParaSite" id="jg9982">
    <property type="protein sequence ID" value="jg9982"/>
    <property type="gene ID" value="jg9982"/>
</dbReference>
<dbReference type="Gene3D" id="3.30.160.60">
    <property type="entry name" value="Classic Zinc Finger"/>
    <property type="match status" value="1"/>
</dbReference>
<dbReference type="PANTHER" id="PTHR15065:SF4">
    <property type="entry name" value="LD18634P"/>
    <property type="match status" value="1"/>
</dbReference>
<evidence type="ECO:0000256" key="4">
    <source>
        <dbReference type="ARBA" id="ARBA00022771"/>
    </source>
</evidence>
<organism evidence="11 12">
    <name type="scientific">Ditylenchus dipsaci</name>
    <dbReference type="NCBI Taxonomy" id="166011"/>
    <lineage>
        <taxon>Eukaryota</taxon>
        <taxon>Metazoa</taxon>
        <taxon>Ecdysozoa</taxon>
        <taxon>Nematoda</taxon>
        <taxon>Chromadorea</taxon>
        <taxon>Rhabditida</taxon>
        <taxon>Tylenchina</taxon>
        <taxon>Tylenchomorpha</taxon>
        <taxon>Sphaerularioidea</taxon>
        <taxon>Anguinidae</taxon>
        <taxon>Anguininae</taxon>
        <taxon>Ditylenchus</taxon>
    </lineage>
</organism>
<evidence type="ECO:0000256" key="6">
    <source>
        <dbReference type="ARBA" id="ARBA00023015"/>
    </source>
</evidence>
<feature type="domain" description="C2H2-type" evidence="10">
    <location>
        <begin position="75"/>
        <end position="102"/>
    </location>
</feature>
<evidence type="ECO:0000313" key="12">
    <source>
        <dbReference type="WBParaSite" id="jg9982"/>
    </source>
</evidence>
<evidence type="ECO:0000256" key="9">
    <source>
        <dbReference type="PROSITE-ProRule" id="PRU00042"/>
    </source>
</evidence>
<keyword evidence="3" id="KW-0677">Repeat</keyword>
<dbReference type="PANTHER" id="PTHR15065">
    <property type="entry name" value="INSULINOMA-ASSOCIATED 1"/>
    <property type="match status" value="1"/>
</dbReference>